<dbReference type="GO" id="GO:0005834">
    <property type="term" value="C:heterotrimeric G-protein complex"/>
    <property type="evidence" value="ECO:0007669"/>
    <property type="project" value="TreeGrafter"/>
</dbReference>
<feature type="binding site" evidence="4">
    <location>
        <begin position="185"/>
        <end position="191"/>
    </location>
    <ligand>
        <name>GTP</name>
        <dbReference type="ChEBI" id="CHEBI:37565"/>
    </ligand>
</feature>
<accession>A0A8S1HKY1</accession>
<feature type="binding site" evidence="5">
    <location>
        <position position="191"/>
    </location>
    <ligand>
        <name>Mg(2+)</name>
        <dbReference type="ChEBI" id="CHEBI:18420"/>
    </ligand>
</feature>
<evidence type="ECO:0000256" key="3">
    <source>
        <dbReference type="ARBA" id="ARBA00023224"/>
    </source>
</evidence>
<sequence length="323" mass="36536">MGSSASAVGRVPLSLIPLNGDAPKILVLGCMGSGKSTLCRQLMSKAQARSARAARADTPACTDANQERSSKQSRVSLALHNEYYIHTLQHNLLEVWKALREVCEQLEVDVSRYAADFDVIYEFRHREDLSDKVYKSLKAIARSGLLEECQKKRRVLSLPCNYHYFVQHTDRILHHSYCPTEADILFSYAPTVGLFEIPIRIGFSRYELIELPGHHIWRKRWPSFFAQTAVLCFLVDLSELCQAAFYSGHLKDKTVGIFKELVQHPLLQDAGFLLLFNKKDTFDENSAGFDFRQLASHAPNLAQTVLVSLNKIFKSQRDAANTT</sequence>
<keyword evidence="1 4" id="KW-0547">Nucleotide-binding</keyword>
<dbReference type="GO" id="GO:0003924">
    <property type="term" value="F:GTPase activity"/>
    <property type="evidence" value="ECO:0007669"/>
    <property type="project" value="InterPro"/>
</dbReference>
<evidence type="ECO:0000256" key="1">
    <source>
        <dbReference type="ARBA" id="ARBA00022741"/>
    </source>
</evidence>
<evidence type="ECO:0000256" key="5">
    <source>
        <dbReference type="PIRSR" id="PIRSR601019-2"/>
    </source>
</evidence>
<dbReference type="GO" id="GO:0031683">
    <property type="term" value="F:G-protein beta/gamma-subunit complex binding"/>
    <property type="evidence" value="ECO:0007669"/>
    <property type="project" value="InterPro"/>
</dbReference>
<dbReference type="AlphaFoldDB" id="A0A8S1HKY1"/>
<proteinExistence type="predicted"/>
<gene>
    <name evidence="6" type="ORF">CAUJ_LOCUS11027</name>
</gene>
<dbReference type="GO" id="GO:0046872">
    <property type="term" value="F:metal ion binding"/>
    <property type="evidence" value="ECO:0007669"/>
    <property type="project" value="UniProtKB-KW"/>
</dbReference>
<dbReference type="EMBL" id="CAJGYM010000051">
    <property type="protein sequence ID" value="CAD6195108.1"/>
    <property type="molecule type" value="Genomic_DNA"/>
</dbReference>
<name>A0A8S1HKY1_9PELO</name>
<dbReference type="GO" id="GO:0005525">
    <property type="term" value="F:GTP binding"/>
    <property type="evidence" value="ECO:0007669"/>
    <property type="project" value="UniProtKB-KW"/>
</dbReference>
<dbReference type="SUPFAM" id="SSF52540">
    <property type="entry name" value="P-loop containing nucleoside triphosphate hydrolases"/>
    <property type="match status" value="1"/>
</dbReference>
<keyword evidence="7" id="KW-1185">Reference proteome</keyword>
<dbReference type="InterPro" id="IPR027417">
    <property type="entry name" value="P-loop_NTPase"/>
</dbReference>
<evidence type="ECO:0000256" key="2">
    <source>
        <dbReference type="ARBA" id="ARBA00023134"/>
    </source>
</evidence>
<keyword evidence="5" id="KW-0479">Metal-binding</keyword>
<evidence type="ECO:0008006" key="8">
    <source>
        <dbReference type="Google" id="ProtNLM"/>
    </source>
</evidence>
<dbReference type="Gene3D" id="1.10.400.10">
    <property type="entry name" value="GI Alpha 1, domain 2-like"/>
    <property type="match status" value="1"/>
</dbReference>
<keyword evidence="2 4" id="KW-0342">GTP-binding</keyword>
<reference evidence="6" key="1">
    <citation type="submission" date="2020-10" db="EMBL/GenBank/DDBJ databases">
        <authorList>
            <person name="Kikuchi T."/>
        </authorList>
    </citation>
    <scope>NUCLEOTIDE SEQUENCE</scope>
    <source>
        <strain evidence="6">NKZ352</strain>
    </source>
</reference>
<protein>
    <recommendedName>
        <fullName evidence="8">G domain-containing protein</fullName>
    </recommendedName>
</protein>
<comment type="caution">
    <text evidence="6">The sequence shown here is derived from an EMBL/GenBank/DDBJ whole genome shotgun (WGS) entry which is preliminary data.</text>
</comment>
<keyword evidence="5" id="KW-0460">Magnesium</keyword>
<organism evidence="6 7">
    <name type="scientific">Caenorhabditis auriculariae</name>
    <dbReference type="NCBI Taxonomy" id="2777116"/>
    <lineage>
        <taxon>Eukaryota</taxon>
        <taxon>Metazoa</taxon>
        <taxon>Ecdysozoa</taxon>
        <taxon>Nematoda</taxon>
        <taxon>Chromadorea</taxon>
        <taxon>Rhabditida</taxon>
        <taxon>Rhabditina</taxon>
        <taxon>Rhabditomorpha</taxon>
        <taxon>Rhabditoidea</taxon>
        <taxon>Rhabditidae</taxon>
        <taxon>Peloderinae</taxon>
        <taxon>Caenorhabditis</taxon>
    </lineage>
</organism>
<feature type="binding site" evidence="5">
    <location>
        <position position="36"/>
    </location>
    <ligand>
        <name>Mg(2+)</name>
        <dbReference type="ChEBI" id="CHEBI:18420"/>
    </ligand>
</feature>
<keyword evidence="3" id="KW-0807">Transducer</keyword>
<dbReference type="InterPro" id="IPR011025">
    <property type="entry name" value="GproteinA_insert"/>
</dbReference>
<dbReference type="SMART" id="SM00275">
    <property type="entry name" value="G_alpha"/>
    <property type="match status" value="1"/>
</dbReference>
<evidence type="ECO:0000313" key="6">
    <source>
        <dbReference type="EMBL" id="CAD6195108.1"/>
    </source>
</evidence>
<dbReference type="GO" id="GO:0001664">
    <property type="term" value="F:G protein-coupled receptor binding"/>
    <property type="evidence" value="ECO:0007669"/>
    <property type="project" value="TreeGrafter"/>
</dbReference>
<dbReference type="PANTHER" id="PTHR10218:SF116">
    <property type="entry name" value="G PROTEIN, ALPHA SUBUNIT"/>
    <property type="match status" value="1"/>
</dbReference>
<evidence type="ECO:0000256" key="4">
    <source>
        <dbReference type="PIRSR" id="PIRSR601019-1"/>
    </source>
</evidence>
<dbReference type="OrthoDB" id="5817230at2759"/>
<dbReference type="SUPFAM" id="SSF47895">
    <property type="entry name" value="Transducin (alpha subunit), insertion domain"/>
    <property type="match status" value="1"/>
</dbReference>
<dbReference type="PRINTS" id="PR00318">
    <property type="entry name" value="GPROTEINA"/>
</dbReference>
<dbReference type="Gene3D" id="3.40.50.300">
    <property type="entry name" value="P-loop containing nucleotide triphosphate hydrolases"/>
    <property type="match status" value="1"/>
</dbReference>
<evidence type="ECO:0000313" key="7">
    <source>
        <dbReference type="Proteomes" id="UP000835052"/>
    </source>
</evidence>
<dbReference type="Proteomes" id="UP000835052">
    <property type="component" value="Unassembled WGS sequence"/>
</dbReference>
<feature type="binding site" evidence="4">
    <location>
        <begin position="277"/>
        <end position="280"/>
    </location>
    <ligand>
        <name>GTP</name>
        <dbReference type="ChEBI" id="CHEBI:37565"/>
    </ligand>
</feature>
<dbReference type="GO" id="GO:0005737">
    <property type="term" value="C:cytoplasm"/>
    <property type="evidence" value="ECO:0007669"/>
    <property type="project" value="TreeGrafter"/>
</dbReference>
<dbReference type="PROSITE" id="PS51882">
    <property type="entry name" value="G_ALPHA"/>
    <property type="match status" value="1"/>
</dbReference>
<dbReference type="Pfam" id="PF00503">
    <property type="entry name" value="G-alpha"/>
    <property type="match status" value="1"/>
</dbReference>
<dbReference type="GO" id="GO:0007188">
    <property type="term" value="P:adenylate cyclase-modulating G protein-coupled receptor signaling pathway"/>
    <property type="evidence" value="ECO:0007669"/>
    <property type="project" value="TreeGrafter"/>
</dbReference>
<dbReference type="InterPro" id="IPR001019">
    <property type="entry name" value="Gprotein_alpha_su"/>
</dbReference>
<dbReference type="PANTHER" id="PTHR10218">
    <property type="entry name" value="GTP-BINDING PROTEIN ALPHA SUBUNIT"/>
    <property type="match status" value="1"/>
</dbReference>